<keyword evidence="2" id="KW-1185">Reference proteome</keyword>
<dbReference type="EMBL" id="MU006750">
    <property type="protein sequence ID" value="KAF2621875.1"/>
    <property type="molecule type" value="Genomic_DNA"/>
</dbReference>
<reference evidence="1" key="1">
    <citation type="journal article" date="2020" name="Stud. Mycol.">
        <title>101 Dothideomycetes genomes: a test case for predicting lifestyles and emergence of pathogens.</title>
        <authorList>
            <person name="Haridas S."/>
            <person name="Albert R."/>
            <person name="Binder M."/>
            <person name="Bloem J."/>
            <person name="Labutti K."/>
            <person name="Salamov A."/>
            <person name="Andreopoulos B."/>
            <person name="Baker S."/>
            <person name="Barry K."/>
            <person name="Bills G."/>
            <person name="Bluhm B."/>
            <person name="Cannon C."/>
            <person name="Castanera R."/>
            <person name="Culley D."/>
            <person name="Daum C."/>
            <person name="Ezra D."/>
            <person name="Gonzalez J."/>
            <person name="Henrissat B."/>
            <person name="Kuo A."/>
            <person name="Liang C."/>
            <person name="Lipzen A."/>
            <person name="Lutzoni F."/>
            <person name="Magnuson J."/>
            <person name="Mondo S."/>
            <person name="Nolan M."/>
            <person name="Ohm R."/>
            <person name="Pangilinan J."/>
            <person name="Park H.-J."/>
            <person name="Ramirez L."/>
            <person name="Alfaro M."/>
            <person name="Sun H."/>
            <person name="Tritt A."/>
            <person name="Yoshinaga Y."/>
            <person name="Zwiers L.-H."/>
            <person name="Turgeon B."/>
            <person name="Goodwin S."/>
            <person name="Spatafora J."/>
            <person name="Crous P."/>
            <person name="Grigoriev I."/>
        </authorList>
    </citation>
    <scope>NUCLEOTIDE SEQUENCE</scope>
    <source>
        <strain evidence="1">CBS 525.71</strain>
    </source>
</reference>
<sequence length="965" mass="110686">MADAIHYETIGTLFASQGIAASAPQETMDMERARQTGPESSIFAIHDAHARQRRDAASNLATDLQKWLDGFDLPQAYADRRKNSAAEHAGIPPRKLSLSVHAADYISTELSAQASAVRHNESTGTDAVAPDHPAPLGDKESDDNLQNERLNLVLFNAFPMSPVERTPEWGERQRVREEYDAIERARANLIDQENAMIETRKRWLEENIRRWGVDQRQLRAKEKRRGMAINIVLFDALAYNDGPIEGTRPMLDPAIDRDKDYDYIKELSYNGFLLGVAEEQMVKDTNMYMIPEPWYMGHRPRHRQPILEEDYIERYLRQEARLIPLIDQRLDYLRKGKSAQSEADIVAEIKGLERTLLVHKGGESNNVILVQRLLKEAAYCMEVEQNAGTHDTLRRHGTPVTDHVPPFMKQFIRSFPRLLERFHILQETEKRYFPERFEPRRRPQPQPQCTPSGRQIPMRQPQPSNIQPKDGSTQEDDRSVMEDFGYPLERVDSPSYDPRFQYDPRSYRTLPRSFRTKTFKKKTKIWGTSKLAVLLSRDGDADFAVPILDRLMEPTSLSNDPETGNLQRPKFRLNIPVRMSSFDRPGVYIPPQPHFQLKKPATERIKKRFVDKEGLDADQRAFTRLNHARDWLSLAQDKRHRGLQEPLMPDNIDKAVERHRTEDLKDLQRRHDSIESEVLQNYINLMNQFKALYYEDVDSFIGEEDAEDTGDDESSGRTLRVVNPDPPEDFEQTGDAGAIRERKVLYDVDRVGNIRYSETLEDNETFLRVVHVRTENVGSTVDLDPAHLVENIEDIDRVENPGDTFDLPRMLDTSKHLRIMRRSCALFTLAKLTTSETVEGLRVLIDIDRTSLLEHIENVGITGNLAKPGGYPAINLEVSANTYEQTQCRCHRVCRENKVDVTVTEIEISNSEDEANGQAPARLIEPAERSPSRAQESFTNEVEVMVTEVESSDGEDEESDQASAQ</sequence>
<name>A0ACB6RIV0_9PLEO</name>
<comment type="caution">
    <text evidence="1">The sequence shown here is derived from an EMBL/GenBank/DDBJ whole genome shotgun (WGS) entry which is preliminary data.</text>
</comment>
<organism evidence="1 2">
    <name type="scientific">Macroventuria anomochaeta</name>
    <dbReference type="NCBI Taxonomy" id="301207"/>
    <lineage>
        <taxon>Eukaryota</taxon>
        <taxon>Fungi</taxon>
        <taxon>Dikarya</taxon>
        <taxon>Ascomycota</taxon>
        <taxon>Pezizomycotina</taxon>
        <taxon>Dothideomycetes</taxon>
        <taxon>Pleosporomycetidae</taxon>
        <taxon>Pleosporales</taxon>
        <taxon>Pleosporineae</taxon>
        <taxon>Didymellaceae</taxon>
        <taxon>Macroventuria</taxon>
    </lineage>
</organism>
<gene>
    <name evidence="1" type="ORF">BU25DRAFT_426137</name>
</gene>
<evidence type="ECO:0000313" key="1">
    <source>
        <dbReference type="EMBL" id="KAF2621875.1"/>
    </source>
</evidence>
<evidence type="ECO:0000313" key="2">
    <source>
        <dbReference type="Proteomes" id="UP000799754"/>
    </source>
</evidence>
<accession>A0ACB6RIV0</accession>
<dbReference type="Proteomes" id="UP000799754">
    <property type="component" value="Unassembled WGS sequence"/>
</dbReference>
<protein>
    <submittedName>
        <fullName evidence="1">Uncharacterized protein</fullName>
    </submittedName>
</protein>
<proteinExistence type="predicted"/>